<accession>A0ACC7MFC3</accession>
<comment type="caution">
    <text evidence="1">The sequence shown here is derived from an EMBL/GenBank/DDBJ whole genome shotgun (WGS) entry which is preliminary data.</text>
</comment>
<proteinExistence type="predicted"/>
<dbReference type="Proteomes" id="UP001168096">
    <property type="component" value="Unassembled WGS sequence"/>
</dbReference>
<evidence type="ECO:0000313" key="2">
    <source>
        <dbReference type="Proteomes" id="UP001168096"/>
    </source>
</evidence>
<name>A0ACC7MFC3_9BURK</name>
<evidence type="ECO:0000313" key="1">
    <source>
        <dbReference type="EMBL" id="MFJ1470220.1"/>
    </source>
</evidence>
<gene>
    <name evidence="1" type="ORF">QPK29_021110</name>
</gene>
<keyword evidence="2" id="KW-1185">Reference proteome</keyword>
<reference evidence="1" key="1">
    <citation type="submission" date="2024-11" db="EMBL/GenBank/DDBJ databases">
        <title>Description of Massilia orientalis sp. nov., isolated from rhizosphere soil of Ageratina adenophora.</title>
        <authorList>
            <person name="Wang Y."/>
        </authorList>
    </citation>
    <scope>NUCLEOTIDE SEQUENCE</scope>
    <source>
        <strain evidence="1">YIM B02787</strain>
    </source>
</reference>
<organism evidence="1 2">
    <name type="scientific">Massilia orientalis</name>
    <dbReference type="NCBI Taxonomy" id="3050128"/>
    <lineage>
        <taxon>Bacteria</taxon>
        <taxon>Pseudomonadati</taxon>
        <taxon>Pseudomonadota</taxon>
        <taxon>Betaproteobacteria</taxon>
        <taxon>Burkholderiales</taxon>
        <taxon>Oxalobacteraceae</taxon>
        <taxon>Telluria group</taxon>
        <taxon>Massilia</taxon>
    </lineage>
</organism>
<protein>
    <submittedName>
        <fullName evidence="1">Uncharacterized protein</fullName>
    </submittedName>
</protein>
<sequence>MRKIRHTPSRPHMAQRVIALALLASFSACSHGGEPRHSFAKEEQQLSARAAASAHSAALQGPTERSKHGVIRTAEALPEPDTARQETAAAPTQDIATADTHSPRTTSPRHTGAAPETGPELPHPRLEGTMTLEQEPAPAQVAVSSPTPALPQPAPQHQESAYWPLYIGAGIAALSILALALLRRRDRKASQVKRDAELARVEEQERTAAAAREEAQRLEQQRAAQAAAEAAAEEAAEQERARAAAAAARVQAQIKADPRIEAAHRLFDLLHRAERDVEPFLQLLDEAAPHDTTTSASREVVASWHESMLSTRNRLSEALARHNAPVDMPLVEPATDLPDAMSRLIDHAARMSALMVAQQQENSAILHWSRQLPGALIQLFWRAQTARYTSTLPQLPKVPDTPAPGTVAPAAPVAAARPARVQDKAIQQALRGGQSHALRA</sequence>
<dbReference type="EMBL" id="JASNRB020000013">
    <property type="protein sequence ID" value="MFJ1470220.1"/>
    <property type="molecule type" value="Genomic_DNA"/>
</dbReference>